<evidence type="ECO:0000313" key="2">
    <source>
        <dbReference type="EMBL" id="QQT02219.1"/>
    </source>
</evidence>
<dbReference type="AlphaFoldDB" id="A0A974NQY5"/>
<feature type="chain" id="PRO_5036827192" evidence="1">
    <location>
        <begin position="25"/>
        <end position="104"/>
    </location>
</feature>
<proteinExistence type="predicted"/>
<dbReference type="RefSeq" id="WP_040376406.1">
    <property type="nucleotide sequence ID" value="NZ_CP068053.1"/>
</dbReference>
<dbReference type="KEGG" id="ppsr:I6J18_10445"/>
<evidence type="ECO:0000256" key="1">
    <source>
        <dbReference type="SAM" id="SignalP"/>
    </source>
</evidence>
<dbReference type="Gene3D" id="3.10.450.390">
    <property type="entry name" value="Protein of unknown function DUF3889"/>
    <property type="match status" value="1"/>
</dbReference>
<protein>
    <submittedName>
        <fullName evidence="2">DUF3889 domain-containing protein</fullName>
    </submittedName>
</protein>
<dbReference type="EMBL" id="CP068053">
    <property type="protein sequence ID" value="QQT02219.1"/>
    <property type="molecule type" value="Genomic_DNA"/>
</dbReference>
<dbReference type="Pfam" id="PF13028">
    <property type="entry name" value="DUF3889"/>
    <property type="match status" value="1"/>
</dbReference>
<reference evidence="2 3" key="1">
    <citation type="submission" date="2021-01" db="EMBL/GenBank/DDBJ databases">
        <title>FDA dAtabase for Regulatory Grade micrObial Sequences (FDA-ARGOS): Supporting development and validation of Infectious Disease Dx tests.</title>
        <authorList>
            <person name="Nelson B."/>
            <person name="Plummer A."/>
            <person name="Tallon L."/>
            <person name="Sadzewicz L."/>
            <person name="Zhao X."/>
            <person name="Boylan J."/>
            <person name="Ott S."/>
            <person name="Bowen H."/>
            <person name="Vavikolanu K."/>
            <person name="Mehta A."/>
            <person name="Aluvathingal J."/>
            <person name="Nadendla S."/>
            <person name="Myers T."/>
            <person name="Yan Y."/>
            <person name="Sichtig H."/>
        </authorList>
    </citation>
    <scope>NUCLEOTIDE SEQUENCE [LARGE SCALE GENOMIC DNA]</scope>
    <source>
        <strain evidence="2 3">FDAARGOS_1161</strain>
    </source>
</reference>
<name>A0A974NQY5_PERPY</name>
<organism evidence="2 3">
    <name type="scientific">Peribacillus psychrosaccharolyticus</name>
    <name type="common">Bacillus psychrosaccharolyticus</name>
    <dbReference type="NCBI Taxonomy" id="1407"/>
    <lineage>
        <taxon>Bacteria</taxon>
        <taxon>Bacillati</taxon>
        <taxon>Bacillota</taxon>
        <taxon>Bacilli</taxon>
        <taxon>Bacillales</taxon>
        <taxon>Bacillaceae</taxon>
        <taxon>Peribacillus</taxon>
    </lineage>
</organism>
<keyword evidence="1" id="KW-0732">Signal</keyword>
<feature type="signal peptide" evidence="1">
    <location>
        <begin position="1"/>
        <end position="24"/>
    </location>
</feature>
<gene>
    <name evidence="2" type="ORF">I6J18_10445</name>
</gene>
<accession>A0A974NQY5</accession>
<dbReference type="InterPro" id="IPR024987">
    <property type="entry name" value="DUF3889"/>
</dbReference>
<dbReference type="Proteomes" id="UP000595254">
    <property type="component" value="Chromosome"/>
</dbReference>
<sequence length="104" mass="11803">MKKIICAFLTLLIVLQFGMNTSAANTGYEKYGRIAIAVVKADYPNDDVVDYEYKGRTQNPNGQAEDSFQFQVKDKGSERTVKVKIRHDLTNKKMLNLIVEEKGK</sequence>
<evidence type="ECO:0000313" key="3">
    <source>
        <dbReference type="Proteomes" id="UP000595254"/>
    </source>
</evidence>
<keyword evidence="3" id="KW-1185">Reference proteome</keyword>